<protein>
    <submittedName>
        <fullName evidence="2">Uncharacterized protein</fullName>
    </submittedName>
</protein>
<keyword evidence="1" id="KW-1133">Transmembrane helix</keyword>
<feature type="transmembrane region" description="Helical" evidence="1">
    <location>
        <begin position="42"/>
        <end position="62"/>
    </location>
</feature>
<proteinExistence type="predicted"/>
<sequence>MDGFSVADVIQRVTKYLLEGLAVAVAMVLVMKKKSPDYEEVLSVAVVAAVVFGILDTLAPSVGLMSRQGAGFGLGANLVGFPARV</sequence>
<dbReference type="EMBL" id="MN739162">
    <property type="protein sequence ID" value="QHS91578.1"/>
    <property type="molecule type" value="Genomic_DNA"/>
</dbReference>
<evidence type="ECO:0000256" key="1">
    <source>
        <dbReference type="SAM" id="Phobius"/>
    </source>
</evidence>
<dbReference type="AlphaFoldDB" id="A0A6C0BJJ0"/>
<accession>A0A6C0BJJ0</accession>
<feature type="transmembrane region" description="Helical" evidence="1">
    <location>
        <begin position="13"/>
        <end position="30"/>
    </location>
</feature>
<organism evidence="2">
    <name type="scientific">viral metagenome</name>
    <dbReference type="NCBI Taxonomy" id="1070528"/>
    <lineage>
        <taxon>unclassified sequences</taxon>
        <taxon>metagenomes</taxon>
        <taxon>organismal metagenomes</taxon>
    </lineage>
</organism>
<keyword evidence="1" id="KW-0472">Membrane</keyword>
<name>A0A6C0BJJ0_9ZZZZ</name>
<evidence type="ECO:0000313" key="2">
    <source>
        <dbReference type="EMBL" id="QHS91578.1"/>
    </source>
</evidence>
<keyword evidence="1" id="KW-0812">Transmembrane</keyword>
<reference evidence="2" key="1">
    <citation type="journal article" date="2020" name="Nature">
        <title>Giant virus diversity and host interactions through global metagenomics.</title>
        <authorList>
            <person name="Schulz F."/>
            <person name="Roux S."/>
            <person name="Paez-Espino D."/>
            <person name="Jungbluth S."/>
            <person name="Walsh D.A."/>
            <person name="Denef V.J."/>
            <person name="McMahon K.D."/>
            <person name="Konstantinidis K.T."/>
            <person name="Eloe-Fadrosh E.A."/>
            <person name="Kyrpides N.C."/>
            <person name="Woyke T."/>
        </authorList>
    </citation>
    <scope>NUCLEOTIDE SEQUENCE</scope>
    <source>
        <strain evidence="2">GVMAG-M-3300013006-15</strain>
    </source>
</reference>